<evidence type="ECO:0000313" key="1">
    <source>
        <dbReference type="EMBL" id="KAI0060200.1"/>
    </source>
</evidence>
<dbReference type="Proteomes" id="UP000814140">
    <property type="component" value="Unassembled WGS sequence"/>
</dbReference>
<evidence type="ECO:0000313" key="2">
    <source>
        <dbReference type="Proteomes" id="UP000814140"/>
    </source>
</evidence>
<reference evidence="1" key="2">
    <citation type="journal article" date="2022" name="New Phytol.">
        <title>Evolutionary transition to the ectomycorrhizal habit in the genomes of a hyperdiverse lineage of mushroom-forming fungi.</title>
        <authorList>
            <person name="Looney B."/>
            <person name="Miyauchi S."/>
            <person name="Morin E."/>
            <person name="Drula E."/>
            <person name="Courty P.E."/>
            <person name="Kohler A."/>
            <person name="Kuo A."/>
            <person name="LaButti K."/>
            <person name="Pangilinan J."/>
            <person name="Lipzen A."/>
            <person name="Riley R."/>
            <person name="Andreopoulos W."/>
            <person name="He G."/>
            <person name="Johnson J."/>
            <person name="Nolan M."/>
            <person name="Tritt A."/>
            <person name="Barry K.W."/>
            <person name="Grigoriev I.V."/>
            <person name="Nagy L.G."/>
            <person name="Hibbett D."/>
            <person name="Henrissat B."/>
            <person name="Matheny P.B."/>
            <person name="Labbe J."/>
            <person name="Martin F.M."/>
        </authorList>
    </citation>
    <scope>NUCLEOTIDE SEQUENCE</scope>
    <source>
        <strain evidence="1">HHB10654</strain>
    </source>
</reference>
<accession>A0ACB8SUR3</accession>
<comment type="caution">
    <text evidence="1">The sequence shown here is derived from an EMBL/GenBank/DDBJ whole genome shotgun (WGS) entry which is preliminary data.</text>
</comment>
<gene>
    <name evidence="1" type="ORF">BV25DRAFT_967408</name>
</gene>
<keyword evidence="2" id="KW-1185">Reference proteome</keyword>
<protein>
    <submittedName>
        <fullName evidence="1">Uncharacterized protein</fullName>
    </submittedName>
</protein>
<sequence length="434" mass="48787">MARAGTPRFYAPEELFNWPDSLHLDKEAHPCAHTLNDASSEFPFPLPTEYHTHGPRPWQYTQFRPKSLIGAPFRTSKSSHTIITQEIQALPDRGEPLNSIRHSSQMVGFLSKYCMARDQTLLNGAFNANHPAFQPDAHPPSSWEDFNSHLGRIPDAHEQARVLHKLRDLYLVQAGRSATMVNGEPAVVSQVFAQICEPINVMLKTRYREGANSWRPGTGHHWMLPNGAHTTPNMSPQWGNAVFNNKKFGTQTAELDDVLRAGDPDGILFATLRDYPALLEIKTWWSVSRSDLDEIFETISSVGGKFIWGDLMADSAALSLIKQMWGEFNAYQTRLGIFVNGRHIAFVIRTCRNELTFSEFLDWEDREVYTAFLGFSMLAIDAVLSGPADGYHERLRDSINLICPHGNRKIKANGEDHPQDGNTAQAGAEMWTAT</sequence>
<dbReference type="EMBL" id="MU277220">
    <property type="protein sequence ID" value="KAI0060200.1"/>
    <property type="molecule type" value="Genomic_DNA"/>
</dbReference>
<proteinExistence type="predicted"/>
<reference evidence="1" key="1">
    <citation type="submission" date="2021-03" db="EMBL/GenBank/DDBJ databases">
        <authorList>
            <consortium name="DOE Joint Genome Institute"/>
            <person name="Ahrendt S."/>
            <person name="Looney B.P."/>
            <person name="Miyauchi S."/>
            <person name="Morin E."/>
            <person name="Drula E."/>
            <person name="Courty P.E."/>
            <person name="Chicoki N."/>
            <person name="Fauchery L."/>
            <person name="Kohler A."/>
            <person name="Kuo A."/>
            <person name="Labutti K."/>
            <person name="Pangilinan J."/>
            <person name="Lipzen A."/>
            <person name="Riley R."/>
            <person name="Andreopoulos W."/>
            <person name="He G."/>
            <person name="Johnson J."/>
            <person name="Barry K.W."/>
            <person name="Grigoriev I.V."/>
            <person name="Nagy L."/>
            <person name="Hibbett D."/>
            <person name="Henrissat B."/>
            <person name="Matheny P.B."/>
            <person name="Labbe J."/>
            <person name="Martin F."/>
        </authorList>
    </citation>
    <scope>NUCLEOTIDE SEQUENCE</scope>
    <source>
        <strain evidence="1">HHB10654</strain>
    </source>
</reference>
<organism evidence="1 2">
    <name type="scientific">Artomyces pyxidatus</name>
    <dbReference type="NCBI Taxonomy" id="48021"/>
    <lineage>
        <taxon>Eukaryota</taxon>
        <taxon>Fungi</taxon>
        <taxon>Dikarya</taxon>
        <taxon>Basidiomycota</taxon>
        <taxon>Agaricomycotina</taxon>
        <taxon>Agaricomycetes</taxon>
        <taxon>Russulales</taxon>
        <taxon>Auriscalpiaceae</taxon>
        <taxon>Artomyces</taxon>
    </lineage>
</organism>
<name>A0ACB8SUR3_9AGAM</name>